<dbReference type="PANTHER" id="PTHR19303:SF57">
    <property type="entry name" value="HTH CENPB-TYPE DOMAIN-CONTAINING PROTEIN"/>
    <property type="match status" value="1"/>
</dbReference>
<organism evidence="3 4">
    <name type="scientific">Lagenidium giganteum</name>
    <dbReference type="NCBI Taxonomy" id="4803"/>
    <lineage>
        <taxon>Eukaryota</taxon>
        <taxon>Sar</taxon>
        <taxon>Stramenopiles</taxon>
        <taxon>Oomycota</taxon>
        <taxon>Peronosporomycetes</taxon>
        <taxon>Pythiales</taxon>
        <taxon>Pythiaceae</taxon>
    </lineage>
</organism>
<protein>
    <recommendedName>
        <fullName evidence="2">HTH CENPB-type domain-containing protein</fullName>
    </recommendedName>
</protein>
<dbReference type="InterPro" id="IPR050863">
    <property type="entry name" value="CenT-Element_Derived"/>
</dbReference>
<dbReference type="Proteomes" id="UP001146120">
    <property type="component" value="Unassembled WGS sequence"/>
</dbReference>
<dbReference type="InterPro" id="IPR009057">
    <property type="entry name" value="Homeodomain-like_sf"/>
</dbReference>
<dbReference type="SUPFAM" id="SSF46689">
    <property type="entry name" value="Homeodomain-like"/>
    <property type="match status" value="1"/>
</dbReference>
<dbReference type="GO" id="GO:0003677">
    <property type="term" value="F:DNA binding"/>
    <property type="evidence" value="ECO:0007669"/>
    <property type="project" value="UniProtKB-KW"/>
</dbReference>
<dbReference type="SMART" id="SM00674">
    <property type="entry name" value="CENPB"/>
    <property type="match status" value="1"/>
</dbReference>
<dbReference type="EMBL" id="DAKRPA010000113">
    <property type="protein sequence ID" value="DAZ98201.1"/>
    <property type="molecule type" value="Genomic_DNA"/>
</dbReference>
<evidence type="ECO:0000313" key="3">
    <source>
        <dbReference type="EMBL" id="DAZ98201.1"/>
    </source>
</evidence>
<reference evidence="3" key="1">
    <citation type="submission" date="2022-11" db="EMBL/GenBank/DDBJ databases">
        <authorList>
            <person name="Morgan W.R."/>
            <person name="Tartar A."/>
        </authorList>
    </citation>
    <scope>NUCLEOTIDE SEQUENCE</scope>
    <source>
        <strain evidence="3">ARSEF 373</strain>
    </source>
</reference>
<keyword evidence="4" id="KW-1185">Reference proteome</keyword>
<evidence type="ECO:0000259" key="2">
    <source>
        <dbReference type="PROSITE" id="PS51253"/>
    </source>
</evidence>
<keyword evidence="1" id="KW-0238">DNA-binding</keyword>
<sequence length="192" mass="22031">MRRESLRKSIYRWEKQRQLIEKIASHHSSARQSRQRSMGHGRVLCEAAEKQLVEWVNNLRVEGVPVSSTMLRVQALEVSRQTDVPEGKFAASHVWQRRFLRAHSLVFGAERIKVCTSMEANDVSRLINVDQPAVFFMLPKRNISNRGTKTVWVKRGSREKQCATAMVLANVSGIKFPLFMVFHTKPSTNPDT</sequence>
<feature type="domain" description="HTH CENPB-type" evidence="2">
    <location>
        <begin position="36"/>
        <end position="109"/>
    </location>
</feature>
<comment type="caution">
    <text evidence="3">The sequence shown here is derived from an EMBL/GenBank/DDBJ whole genome shotgun (WGS) entry which is preliminary data.</text>
</comment>
<dbReference type="AlphaFoldDB" id="A0AAV2YX45"/>
<name>A0AAV2YX45_9STRA</name>
<proteinExistence type="predicted"/>
<dbReference type="PANTHER" id="PTHR19303">
    <property type="entry name" value="TRANSPOSON"/>
    <property type="match status" value="1"/>
</dbReference>
<evidence type="ECO:0000313" key="4">
    <source>
        <dbReference type="Proteomes" id="UP001146120"/>
    </source>
</evidence>
<dbReference type="Gene3D" id="1.10.10.60">
    <property type="entry name" value="Homeodomain-like"/>
    <property type="match status" value="1"/>
</dbReference>
<gene>
    <name evidence="3" type="ORF">N0F65_005333</name>
</gene>
<dbReference type="InterPro" id="IPR006600">
    <property type="entry name" value="HTH_CenpB_DNA-bd_dom"/>
</dbReference>
<reference evidence="3" key="2">
    <citation type="journal article" date="2023" name="Microbiol Resour">
        <title>Decontamination and Annotation of the Draft Genome Sequence of the Oomycete Lagenidium giganteum ARSEF 373.</title>
        <authorList>
            <person name="Morgan W.R."/>
            <person name="Tartar A."/>
        </authorList>
    </citation>
    <scope>NUCLEOTIDE SEQUENCE</scope>
    <source>
        <strain evidence="3">ARSEF 373</strain>
    </source>
</reference>
<dbReference type="Pfam" id="PF03221">
    <property type="entry name" value="HTH_Tnp_Tc5"/>
    <property type="match status" value="1"/>
</dbReference>
<accession>A0AAV2YX45</accession>
<dbReference type="PROSITE" id="PS51253">
    <property type="entry name" value="HTH_CENPB"/>
    <property type="match status" value="1"/>
</dbReference>
<dbReference type="GO" id="GO:0005634">
    <property type="term" value="C:nucleus"/>
    <property type="evidence" value="ECO:0007669"/>
    <property type="project" value="TreeGrafter"/>
</dbReference>
<evidence type="ECO:0000256" key="1">
    <source>
        <dbReference type="ARBA" id="ARBA00023125"/>
    </source>
</evidence>